<reference evidence="7 8" key="1">
    <citation type="submission" date="2014-11" db="EMBL/GenBank/DDBJ databases">
        <authorList>
            <person name="Zhu J."/>
            <person name="Qi W."/>
            <person name="Song R."/>
        </authorList>
    </citation>
    <scope>NUCLEOTIDE SEQUENCE [LARGE SCALE GENOMIC DNA]</scope>
</reference>
<keyword evidence="4 5" id="KW-0472">Membrane</keyword>
<dbReference type="OMA" id="EIMFYYA"/>
<dbReference type="VEuPathDB" id="CryptoDB:Vbra_14455"/>
<comment type="subcellular location">
    <subcellularLocation>
        <location evidence="1">Membrane</location>
    </subcellularLocation>
</comment>
<dbReference type="AlphaFoldDB" id="A0A0G4F5B6"/>
<keyword evidence="8" id="KW-1185">Reference proteome</keyword>
<feature type="transmembrane region" description="Helical" evidence="5">
    <location>
        <begin position="90"/>
        <end position="119"/>
    </location>
</feature>
<accession>A0A0G4F5B6</accession>
<dbReference type="GO" id="GO:0008610">
    <property type="term" value="P:lipid biosynthetic process"/>
    <property type="evidence" value="ECO:0007669"/>
    <property type="project" value="InterPro"/>
</dbReference>
<dbReference type="InterPro" id="IPR006694">
    <property type="entry name" value="Fatty_acid_hydroxylase"/>
</dbReference>
<name>A0A0G4F5B6_VITBC</name>
<protein>
    <recommendedName>
        <fullName evidence="6">Fatty acid hydroxylase domain-containing protein</fullName>
    </recommendedName>
</protein>
<organism evidence="7 8">
    <name type="scientific">Vitrella brassicaformis (strain CCMP3155)</name>
    <dbReference type="NCBI Taxonomy" id="1169540"/>
    <lineage>
        <taxon>Eukaryota</taxon>
        <taxon>Sar</taxon>
        <taxon>Alveolata</taxon>
        <taxon>Colpodellida</taxon>
        <taxon>Vitrellaceae</taxon>
        <taxon>Vitrella</taxon>
    </lineage>
</organism>
<proteinExistence type="predicted"/>
<feature type="transmembrane region" description="Helical" evidence="5">
    <location>
        <begin position="235"/>
        <end position="261"/>
    </location>
</feature>
<feature type="domain" description="Fatty acid hydroxylase" evidence="6">
    <location>
        <begin position="185"/>
        <end position="318"/>
    </location>
</feature>
<dbReference type="GO" id="GO:0016020">
    <property type="term" value="C:membrane"/>
    <property type="evidence" value="ECO:0007669"/>
    <property type="project" value="UniProtKB-SubCell"/>
</dbReference>
<dbReference type="Proteomes" id="UP000041254">
    <property type="component" value="Unassembled WGS sequence"/>
</dbReference>
<evidence type="ECO:0000256" key="3">
    <source>
        <dbReference type="ARBA" id="ARBA00022989"/>
    </source>
</evidence>
<evidence type="ECO:0000256" key="2">
    <source>
        <dbReference type="ARBA" id="ARBA00022692"/>
    </source>
</evidence>
<evidence type="ECO:0000259" key="6">
    <source>
        <dbReference type="Pfam" id="PF04116"/>
    </source>
</evidence>
<dbReference type="EMBL" id="CDMY01000376">
    <property type="protein sequence ID" value="CEM07504.1"/>
    <property type="molecule type" value="Genomic_DNA"/>
</dbReference>
<gene>
    <name evidence="7" type="ORF">Vbra_14455</name>
</gene>
<evidence type="ECO:0000256" key="1">
    <source>
        <dbReference type="ARBA" id="ARBA00004370"/>
    </source>
</evidence>
<dbReference type="PANTHER" id="PTHR11863">
    <property type="entry name" value="STEROL DESATURASE"/>
    <property type="match status" value="1"/>
</dbReference>
<evidence type="ECO:0000256" key="5">
    <source>
        <dbReference type="SAM" id="Phobius"/>
    </source>
</evidence>
<sequence length="337" mass="39416">MEQPMPVSPDTIKEPSKAPAADMSAFLPSAGRRLFLGCVILFAHLVPLYFAKWDVPFLDRLTDGLPSPPGQPEVRLGWHSVLGRFSKWQIAFFGSVLVHQVVYFVHCLPGFLYQFVPVIQDGWKIQGEKKETFALQWKCFKVLMFNQFIIQTPLIAGTYFFTEMFGIPYEYERLPKWYQLVAQVLGCAVIEDTWHYFLHSWLHSKGMYKLIHKMHHEFQAPFGMQAEYAHPLETLILGGGFFFGILVYCNHLVLLWVWVFFRLQETIEVHSGYDLPLYVNPFHLIPFYGGARFHDFHHMNFTGNYASTFTWWDELLGTDVQYKKYYATLQDKRKKAE</sequence>
<dbReference type="Pfam" id="PF04116">
    <property type="entry name" value="FA_hydroxylase"/>
    <property type="match status" value="1"/>
</dbReference>
<feature type="transmembrane region" description="Helical" evidence="5">
    <location>
        <begin position="140"/>
        <end position="161"/>
    </location>
</feature>
<keyword evidence="2 5" id="KW-0812">Transmembrane</keyword>
<dbReference type="OrthoDB" id="421628at2759"/>
<keyword evidence="3 5" id="KW-1133">Transmembrane helix</keyword>
<evidence type="ECO:0000313" key="7">
    <source>
        <dbReference type="EMBL" id="CEM07504.1"/>
    </source>
</evidence>
<dbReference type="STRING" id="1169540.A0A0G4F5B6"/>
<dbReference type="PhylomeDB" id="A0A0G4F5B6"/>
<evidence type="ECO:0000256" key="4">
    <source>
        <dbReference type="ARBA" id="ARBA00023136"/>
    </source>
</evidence>
<dbReference type="InterPro" id="IPR050307">
    <property type="entry name" value="Sterol_Desaturase_Related"/>
</dbReference>
<dbReference type="InParanoid" id="A0A0G4F5B6"/>
<dbReference type="GO" id="GO:0016491">
    <property type="term" value="F:oxidoreductase activity"/>
    <property type="evidence" value="ECO:0007669"/>
    <property type="project" value="InterPro"/>
</dbReference>
<evidence type="ECO:0000313" key="8">
    <source>
        <dbReference type="Proteomes" id="UP000041254"/>
    </source>
</evidence>
<feature type="transmembrane region" description="Helical" evidence="5">
    <location>
        <begin position="34"/>
        <end position="51"/>
    </location>
</feature>
<dbReference type="GO" id="GO:0005506">
    <property type="term" value="F:iron ion binding"/>
    <property type="evidence" value="ECO:0007669"/>
    <property type="project" value="InterPro"/>
</dbReference>